<keyword evidence="1" id="KW-1133">Transmembrane helix</keyword>
<organism evidence="2 3">
    <name type="scientific">Aspergillus phoenicis ATCC 13157</name>
    <dbReference type="NCBI Taxonomy" id="1353007"/>
    <lineage>
        <taxon>Eukaryota</taxon>
        <taxon>Fungi</taxon>
        <taxon>Dikarya</taxon>
        <taxon>Ascomycota</taxon>
        <taxon>Pezizomycotina</taxon>
        <taxon>Eurotiomycetes</taxon>
        <taxon>Eurotiomycetidae</taxon>
        <taxon>Eurotiales</taxon>
        <taxon>Aspergillaceae</taxon>
        <taxon>Aspergillus</taxon>
    </lineage>
</organism>
<dbReference type="EMBL" id="KZ851860">
    <property type="protein sequence ID" value="RDK39560.1"/>
    <property type="molecule type" value="Genomic_DNA"/>
</dbReference>
<gene>
    <name evidence="2" type="ORF">M752DRAFT_50328</name>
</gene>
<keyword evidence="1" id="KW-0812">Transmembrane</keyword>
<protein>
    <submittedName>
        <fullName evidence="2">Uncharacterized protein</fullName>
    </submittedName>
</protein>
<keyword evidence="3" id="KW-1185">Reference proteome</keyword>
<dbReference type="Proteomes" id="UP000254937">
    <property type="component" value="Unassembled WGS sequence"/>
</dbReference>
<dbReference type="AlphaFoldDB" id="A0A370PBK7"/>
<evidence type="ECO:0000313" key="3">
    <source>
        <dbReference type="Proteomes" id="UP000254937"/>
    </source>
</evidence>
<evidence type="ECO:0000313" key="2">
    <source>
        <dbReference type="EMBL" id="RDK39560.1"/>
    </source>
</evidence>
<proteinExistence type="predicted"/>
<sequence>MIESLKKKKKRSRSCNNCVTMHGLLLFNTWCMEESTGLYLPSQPDMQMQASRYLQTSTHVNLLFLFLSCSLVILDHALVRSQVCSDIPHRRSLISRRV</sequence>
<accession>A0A370PBK7</accession>
<reference evidence="2 3" key="1">
    <citation type="submission" date="2018-07" db="EMBL/GenBank/DDBJ databases">
        <title>Section-level genome sequencing of Aspergillus section Nigri to investigate inter- and intra-species variation.</title>
        <authorList>
            <consortium name="DOE Joint Genome Institute"/>
            <person name="Vesth T.C."/>
            <person name="Nybo J.L."/>
            <person name="Theobald S."/>
            <person name="Frisvad J.C."/>
            <person name="Larsen T.O."/>
            <person name="Nielsen K.F."/>
            <person name="Hoof J.B."/>
            <person name="Brandl J."/>
            <person name="Salamov A."/>
            <person name="Riley R."/>
            <person name="Gladden J.M."/>
            <person name="Phatale P."/>
            <person name="Nielsen M.T."/>
            <person name="Lyhne E.K."/>
            <person name="Kogle M.E."/>
            <person name="Strasser K."/>
            <person name="McDonnell E."/>
            <person name="Barry K."/>
            <person name="Clum A."/>
            <person name="Chen C."/>
            <person name="Nolan M."/>
            <person name="Sandor L."/>
            <person name="Kuo A."/>
            <person name="Lipzen A."/>
            <person name="Hainaut M."/>
            <person name="Drula E."/>
            <person name="Tsang A."/>
            <person name="Magnuson J.K."/>
            <person name="Henrissat B."/>
            <person name="Wiebenga A."/>
            <person name="Simmons B.A."/>
            <person name="Makela M.R."/>
            <person name="De vries R.P."/>
            <person name="Grigoriev I.V."/>
            <person name="Mortensen U.H."/>
            <person name="Baker S.E."/>
            <person name="Andersen M.R."/>
        </authorList>
    </citation>
    <scope>NUCLEOTIDE SEQUENCE [LARGE SCALE GENOMIC DNA]</scope>
    <source>
        <strain evidence="2 3">ATCC 13157</strain>
    </source>
</reference>
<evidence type="ECO:0000256" key="1">
    <source>
        <dbReference type="SAM" id="Phobius"/>
    </source>
</evidence>
<name>A0A370PBK7_ASPPH</name>
<keyword evidence="1" id="KW-0472">Membrane</keyword>
<feature type="transmembrane region" description="Helical" evidence="1">
    <location>
        <begin position="60"/>
        <end position="79"/>
    </location>
</feature>